<accession>A0AA38X8H8</accession>
<evidence type="ECO:0000313" key="2">
    <source>
        <dbReference type="EMBL" id="KAJ9608826.1"/>
    </source>
</evidence>
<organism evidence="2 3">
    <name type="scientific">Cladophialophora chaetospira</name>
    <dbReference type="NCBI Taxonomy" id="386627"/>
    <lineage>
        <taxon>Eukaryota</taxon>
        <taxon>Fungi</taxon>
        <taxon>Dikarya</taxon>
        <taxon>Ascomycota</taxon>
        <taxon>Pezizomycotina</taxon>
        <taxon>Eurotiomycetes</taxon>
        <taxon>Chaetothyriomycetidae</taxon>
        <taxon>Chaetothyriales</taxon>
        <taxon>Herpotrichiellaceae</taxon>
        <taxon>Cladophialophora</taxon>
    </lineage>
</organism>
<keyword evidence="3" id="KW-1185">Reference proteome</keyword>
<feature type="region of interest" description="Disordered" evidence="1">
    <location>
        <begin position="387"/>
        <end position="467"/>
    </location>
</feature>
<reference evidence="2" key="1">
    <citation type="submission" date="2022-10" db="EMBL/GenBank/DDBJ databases">
        <title>Culturing micro-colonial fungi from biological soil crusts in the Mojave desert and describing Neophaeococcomyces mojavensis, and introducing the new genera and species Taxawa tesnikishii.</title>
        <authorList>
            <person name="Kurbessoian T."/>
            <person name="Stajich J.E."/>
        </authorList>
    </citation>
    <scope>NUCLEOTIDE SEQUENCE</scope>
    <source>
        <strain evidence="2">TK_41</strain>
    </source>
</reference>
<dbReference type="Proteomes" id="UP001172673">
    <property type="component" value="Unassembled WGS sequence"/>
</dbReference>
<gene>
    <name evidence="2" type="ORF">H2200_006597</name>
</gene>
<name>A0AA38X8H8_9EURO</name>
<feature type="compositionally biased region" description="Basic and acidic residues" evidence="1">
    <location>
        <begin position="536"/>
        <end position="551"/>
    </location>
</feature>
<feature type="compositionally biased region" description="Polar residues" evidence="1">
    <location>
        <begin position="445"/>
        <end position="459"/>
    </location>
</feature>
<feature type="region of interest" description="Disordered" evidence="1">
    <location>
        <begin position="501"/>
        <end position="551"/>
    </location>
</feature>
<feature type="region of interest" description="Disordered" evidence="1">
    <location>
        <begin position="202"/>
        <end position="225"/>
    </location>
</feature>
<dbReference type="AlphaFoldDB" id="A0AA38X8H8"/>
<protein>
    <submittedName>
        <fullName evidence="2">Uncharacterized protein</fullName>
    </submittedName>
</protein>
<dbReference type="EMBL" id="JAPDRK010000009">
    <property type="protein sequence ID" value="KAJ9608826.1"/>
    <property type="molecule type" value="Genomic_DNA"/>
</dbReference>
<proteinExistence type="predicted"/>
<feature type="region of interest" description="Disordered" evidence="1">
    <location>
        <begin position="59"/>
        <end position="101"/>
    </location>
</feature>
<feature type="compositionally biased region" description="Basic residues" evidence="1">
    <location>
        <begin position="407"/>
        <end position="423"/>
    </location>
</feature>
<comment type="caution">
    <text evidence="2">The sequence shown here is derived from an EMBL/GenBank/DDBJ whole genome shotgun (WGS) entry which is preliminary data.</text>
</comment>
<sequence length="564" mass="64465">MTIWVSSIDGLRPMNTISEAREFVTASPTAHFVCDTEEDQFLSDPIARILISQAFKEDDTAQAAEDTPEVVPDPSTTSRCRKLPENRQSSAQSRSFEKDPKNRIERLSKDGLLQEERQHLPILNTEIAELFADLDGKFRLWQHLWKNHCATSVEPLTFEDTKRQLELDRSYEDLFIQHQQLRLIKTKIAELEAEIDELTQPATATTHCPETQEDRQSRCQSLESELDQEEVDRVIKALRDGDEDLRVESGNVQAAVRDQAEHLVRVCRELDEKRRLEGGHCAAKHRPSEDEGRWRELERAQDYLQHHRRQQQDREARLAELDAQVEICALPPTSTDPAFHLPGHQSDDWCSLFTSTELAAFKRLATFAKEHAIQWCSELVETRRAVKQGRQDNINPTTSITPPIPARSHRRPGPKPKNLRFHKPSSYENIKPPFTRKNRSRSEETAQQQNRSGETGQQENTEKGTEVSKLRLELERSNQALDAYEQVFESFKSILFPAPEEATSFPDLGDVNTVKKTRTTTKRRESPCNDAATVRSADDSDRSTKRDKGDAPTKVVCLRYGGLA</sequence>
<evidence type="ECO:0000256" key="1">
    <source>
        <dbReference type="SAM" id="MobiDB-lite"/>
    </source>
</evidence>
<evidence type="ECO:0000313" key="3">
    <source>
        <dbReference type="Proteomes" id="UP001172673"/>
    </source>
</evidence>